<keyword evidence="2" id="KW-0614">Plasmid</keyword>
<dbReference type="AlphaFoldDB" id="A0A7D5H3F3"/>
<dbReference type="InterPro" id="IPR038482">
    <property type="entry name" value="Tp34-type_sf"/>
</dbReference>
<dbReference type="Gene3D" id="2.60.40.2480">
    <property type="entry name" value="Periplasmic metal-binding protein Tp34-type"/>
    <property type="match status" value="1"/>
</dbReference>
<dbReference type="KEGG" id="halg:HUG10_18990"/>
<dbReference type="GeneID" id="56030965"/>
<dbReference type="EMBL" id="CP058530">
    <property type="protein sequence ID" value="QLG29693.1"/>
    <property type="molecule type" value="Genomic_DNA"/>
</dbReference>
<dbReference type="Pfam" id="PF24041">
    <property type="entry name" value="DUF7350"/>
    <property type="match status" value="1"/>
</dbReference>
<organism evidence="2 3">
    <name type="scientific">Halorarum halophilum</name>
    <dbReference type="NCBI Taxonomy" id="2743090"/>
    <lineage>
        <taxon>Archaea</taxon>
        <taxon>Methanobacteriati</taxon>
        <taxon>Methanobacteriota</taxon>
        <taxon>Stenosarchaea group</taxon>
        <taxon>Halobacteria</taxon>
        <taxon>Halobacteriales</taxon>
        <taxon>Haloferacaceae</taxon>
        <taxon>Halorarum</taxon>
    </lineage>
</organism>
<evidence type="ECO:0000313" key="3">
    <source>
        <dbReference type="Proteomes" id="UP000509750"/>
    </source>
</evidence>
<dbReference type="RefSeq" id="WP_179171267.1">
    <property type="nucleotide sequence ID" value="NZ_CP058530.1"/>
</dbReference>
<reference evidence="2 3" key="1">
    <citation type="submission" date="2020-07" db="EMBL/GenBank/DDBJ databases">
        <title>Gai3-2, isolated from salt lake.</title>
        <authorList>
            <person name="Cui H."/>
            <person name="Shi X."/>
        </authorList>
    </citation>
    <scope>NUCLEOTIDE SEQUENCE [LARGE SCALE GENOMIC DNA]</scope>
    <source>
        <strain evidence="2 3">Gai3-2</strain>
        <plasmid evidence="2 3">unnamed1</plasmid>
    </source>
</reference>
<dbReference type="Proteomes" id="UP000509750">
    <property type="component" value="Plasmid unnamed1"/>
</dbReference>
<evidence type="ECO:0000259" key="1">
    <source>
        <dbReference type="Pfam" id="PF24041"/>
    </source>
</evidence>
<accession>A0A7D5H3F3</accession>
<dbReference type="InterPro" id="IPR055774">
    <property type="entry name" value="DUF7350"/>
</dbReference>
<evidence type="ECO:0000313" key="2">
    <source>
        <dbReference type="EMBL" id="QLG29693.1"/>
    </source>
</evidence>
<dbReference type="OrthoDB" id="156174at2157"/>
<feature type="domain" description="DUF7350" evidence="1">
    <location>
        <begin position="229"/>
        <end position="344"/>
    </location>
</feature>
<sequence>MDRRSFLRAASATGLAGTAATAGCLGFELSQGGVPPVLEERPDAVYYPTHVEAMEMAGMGSGGDYAVAVMYSLPHRFWNVNGESVERTDIRQDDAVHLMAAVWDPGSGKVLPDTGLSVEILQGGDLVSQEVIYPMLSQPMGFHYGANFPLPEDGTYTVRADVGAVGTRKTGDFREKFAEPAQIDVEFEYSESTVNDIEVRNLDNAGEPGAVEPMSMDMVPNSMAPETGDLPGRLLGEATSNDAVLVATVLDSPPSGVDGDGSYLAVSARTPYNRMLLPAMALDATLTRGGESVYDDALTATLDPDLSYHYGAVVDGVESGDELELTPTVQPQTARHEGYETAFGALLGGMPPATISVEG</sequence>
<gene>
    <name evidence="2" type="ORF">HUG10_18990</name>
</gene>
<dbReference type="PROSITE" id="PS51257">
    <property type="entry name" value="PROKAR_LIPOPROTEIN"/>
    <property type="match status" value="1"/>
</dbReference>
<proteinExistence type="predicted"/>
<protein>
    <recommendedName>
        <fullName evidence="1">DUF7350 domain-containing protein</fullName>
    </recommendedName>
</protein>
<keyword evidence="3" id="KW-1185">Reference proteome</keyword>
<name>A0A7D5H3F3_9EURY</name>
<geneLocation type="plasmid" evidence="2 3">
    <name>unnamed1</name>
</geneLocation>